<feature type="domain" description="PH" evidence="2">
    <location>
        <begin position="1"/>
        <end position="194"/>
    </location>
</feature>
<feature type="compositionally biased region" description="Polar residues" evidence="1">
    <location>
        <begin position="191"/>
        <end position="202"/>
    </location>
</feature>
<feature type="compositionally biased region" description="Basic residues" evidence="1">
    <location>
        <begin position="601"/>
        <end position="614"/>
    </location>
</feature>
<feature type="region of interest" description="Disordered" evidence="1">
    <location>
        <begin position="553"/>
        <end position="589"/>
    </location>
</feature>
<feature type="compositionally biased region" description="Low complexity" evidence="1">
    <location>
        <begin position="73"/>
        <end position="83"/>
    </location>
</feature>
<proteinExistence type="predicted"/>
<feature type="compositionally biased region" description="Basic and acidic residues" evidence="1">
    <location>
        <begin position="55"/>
        <end position="68"/>
    </location>
</feature>
<dbReference type="PROSITE" id="PS50003">
    <property type="entry name" value="PH_DOMAIN"/>
    <property type="match status" value="1"/>
</dbReference>
<feature type="region of interest" description="Disordered" evidence="1">
    <location>
        <begin position="30"/>
        <end position="89"/>
    </location>
</feature>
<gene>
    <name evidence="3" type="ORF">BJ508DRAFT_146689</name>
</gene>
<feature type="region of interest" description="Disordered" evidence="1">
    <location>
        <begin position="601"/>
        <end position="620"/>
    </location>
</feature>
<name>A0A3N4IJ24_ASCIM</name>
<feature type="compositionally biased region" description="Polar residues" evidence="1">
    <location>
        <begin position="402"/>
        <end position="413"/>
    </location>
</feature>
<dbReference type="Proteomes" id="UP000275078">
    <property type="component" value="Unassembled WGS sequence"/>
</dbReference>
<organism evidence="3 4">
    <name type="scientific">Ascobolus immersus RN42</name>
    <dbReference type="NCBI Taxonomy" id="1160509"/>
    <lineage>
        <taxon>Eukaryota</taxon>
        <taxon>Fungi</taxon>
        <taxon>Dikarya</taxon>
        <taxon>Ascomycota</taxon>
        <taxon>Pezizomycotina</taxon>
        <taxon>Pezizomycetes</taxon>
        <taxon>Pezizales</taxon>
        <taxon>Ascobolaceae</taxon>
        <taxon>Ascobolus</taxon>
    </lineage>
</organism>
<reference evidence="3 4" key="1">
    <citation type="journal article" date="2018" name="Nat. Ecol. Evol.">
        <title>Pezizomycetes genomes reveal the molecular basis of ectomycorrhizal truffle lifestyle.</title>
        <authorList>
            <person name="Murat C."/>
            <person name="Payen T."/>
            <person name="Noel B."/>
            <person name="Kuo A."/>
            <person name="Morin E."/>
            <person name="Chen J."/>
            <person name="Kohler A."/>
            <person name="Krizsan K."/>
            <person name="Balestrini R."/>
            <person name="Da Silva C."/>
            <person name="Montanini B."/>
            <person name="Hainaut M."/>
            <person name="Levati E."/>
            <person name="Barry K.W."/>
            <person name="Belfiori B."/>
            <person name="Cichocki N."/>
            <person name="Clum A."/>
            <person name="Dockter R.B."/>
            <person name="Fauchery L."/>
            <person name="Guy J."/>
            <person name="Iotti M."/>
            <person name="Le Tacon F."/>
            <person name="Lindquist E.A."/>
            <person name="Lipzen A."/>
            <person name="Malagnac F."/>
            <person name="Mello A."/>
            <person name="Molinier V."/>
            <person name="Miyauchi S."/>
            <person name="Poulain J."/>
            <person name="Riccioni C."/>
            <person name="Rubini A."/>
            <person name="Sitrit Y."/>
            <person name="Splivallo R."/>
            <person name="Traeger S."/>
            <person name="Wang M."/>
            <person name="Zifcakova L."/>
            <person name="Wipf D."/>
            <person name="Zambonelli A."/>
            <person name="Paolocci F."/>
            <person name="Nowrousian M."/>
            <person name="Ottonello S."/>
            <person name="Baldrian P."/>
            <person name="Spatafora J.W."/>
            <person name="Henrissat B."/>
            <person name="Nagy L.G."/>
            <person name="Aury J.M."/>
            <person name="Wincker P."/>
            <person name="Grigoriev I.V."/>
            <person name="Bonfante P."/>
            <person name="Martin F.M."/>
        </authorList>
    </citation>
    <scope>NUCLEOTIDE SEQUENCE [LARGE SCALE GENOMIC DNA]</scope>
    <source>
        <strain evidence="3 4">RN42</strain>
    </source>
</reference>
<feature type="region of interest" description="Disordered" evidence="1">
    <location>
        <begin position="453"/>
        <end position="479"/>
    </location>
</feature>
<dbReference type="InterPro" id="IPR001849">
    <property type="entry name" value="PH_domain"/>
</dbReference>
<dbReference type="OrthoDB" id="5379885at2759"/>
<evidence type="ECO:0000313" key="3">
    <source>
        <dbReference type="EMBL" id="RPA86143.1"/>
    </source>
</evidence>
<feature type="compositionally biased region" description="Low complexity" evidence="1">
    <location>
        <begin position="241"/>
        <end position="268"/>
    </location>
</feature>
<sequence length="620" mass="68532">MEGWLQMPPEKNLLVRGGQWKSRYVVLSSGIPSRHAPSPGHRSTSSTTSSPVPNDGRKSQSPVHERPLHHTNSQSSSSARSSRLGPEVPQQSYLSIYKNKTDPEPLQRIPVRDISSCYVGDLGMKQKKPYIILPTLIIQLQSQDTLKDNRSFRRRSHENPYSSRSSQAAILFRPAPEAVEDLDKWRKEISSRLTPHTPTSSKTVEHSNAEPHSAGIASGFPDSPSKSPSMFLVNGEPNTALLSPSLRSKSSDLSSNFSEQKSSGSSGSDVLQTERKPRPDLQVSTQANRKFDHGPSGRPQSLPASAKRTPKTTQPEMPRETILDRFYSISGVQPDPSSPSASTFAQIHQALLEQQAGKPLISKVDDMSSKIPIQTQRALDFLSTGFMHPEDEPILSQKMKKTASSDGTVTLPGSNLGGRSISIPRSSLSEKQRTHSDDKIVLHRLSETGGTFNSNSLDPDIYSPRRASSTYSSRRNSLSSISGLSIETTSLSFTDSYHRQSSALSYQSPRTGRESISTFTTVTTNRNQESRASVSSVLDHYYRADYEAAAQAAEDETVKEEDEEDDDDQAEVEVEAEVDDDDEVFLDDDEIYLDEDLEIRPKRRTSRSGSRTKLKSLLDL</sequence>
<protein>
    <recommendedName>
        <fullName evidence="2">PH domain-containing protein</fullName>
    </recommendedName>
</protein>
<evidence type="ECO:0000313" key="4">
    <source>
        <dbReference type="Proteomes" id="UP000275078"/>
    </source>
</evidence>
<feature type="region of interest" description="Disordered" evidence="1">
    <location>
        <begin position="399"/>
        <end position="437"/>
    </location>
</feature>
<evidence type="ECO:0000259" key="2">
    <source>
        <dbReference type="PROSITE" id="PS50003"/>
    </source>
</evidence>
<feature type="compositionally biased region" description="Low complexity" evidence="1">
    <location>
        <begin position="464"/>
        <end position="479"/>
    </location>
</feature>
<feature type="region of interest" description="Disordered" evidence="1">
    <location>
        <begin position="149"/>
        <end position="168"/>
    </location>
</feature>
<dbReference type="EMBL" id="ML119650">
    <property type="protein sequence ID" value="RPA86143.1"/>
    <property type="molecule type" value="Genomic_DNA"/>
</dbReference>
<feature type="region of interest" description="Disordered" evidence="1">
    <location>
        <begin position="190"/>
        <end position="320"/>
    </location>
</feature>
<dbReference type="AlphaFoldDB" id="A0A3N4IJ24"/>
<accession>A0A3N4IJ24</accession>
<feature type="compositionally biased region" description="Basic and acidic residues" evidence="1">
    <location>
        <begin position="428"/>
        <end position="437"/>
    </location>
</feature>
<feature type="compositionally biased region" description="Polar residues" evidence="1">
    <location>
        <begin position="159"/>
        <end position="168"/>
    </location>
</feature>
<keyword evidence="4" id="KW-1185">Reference proteome</keyword>
<evidence type="ECO:0000256" key="1">
    <source>
        <dbReference type="SAM" id="MobiDB-lite"/>
    </source>
</evidence>